<comment type="caution">
    <text evidence="5">The sequence shown here is derived from an EMBL/GenBank/DDBJ whole genome shotgun (WGS) entry which is preliminary data.</text>
</comment>
<name>A0A7Z0J932_9ACTN</name>
<dbReference type="GO" id="GO:0004563">
    <property type="term" value="F:beta-N-acetylhexosaminidase activity"/>
    <property type="evidence" value="ECO:0007669"/>
    <property type="project" value="UniProtKB-EC"/>
</dbReference>
<dbReference type="EMBL" id="JACCFS010000001">
    <property type="protein sequence ID" value="NYJ33601.1"/>
    <property type="molecule type" value="Genomic_DNA"/>
</dbReference>
<keyword evidence="3 5" id="KW-0326">Glycosidase</keyword>
<organism evidence="5 6">
    <name type="scientific">Nocardiopsis aegyptia</name>
    <dbReference type="NCBI Taxonomy" id="220378"/>
    <lineage>
        <taxon>Bacteria</taxon>
        <taxon>Bacillati</taxon>
        <taxon>Actinomycetota</taxon>
        <taxon>Actinomycetes</taxon>
        <taxon>Streptosporangiales</taxon>
        <taxon>Nocardiopsidaceae</taxon>
        <taxon>Nocardiopsis</taxon>
    </lineage>
</organism>
<dbReference type="InterPro" id="IPR001764">
    <property type="entry name" value="Glyco_hydro_3_N"/>
</dbReference>
<dbReference type="InterPro" id="IPR019800">
    <property type="entry name" value="Glyco_hydro_3_AS"/>
</dbReference>
<dbReference type="EC" id="3.2.1.52" evidence="5"/>
<keyword evidence="6" id="KW-1185">Reference proteome</keyword>
<evidence type="ECO:0000256" key="2">
    <source>
        <dbReference type="ARBA" id="ARBA00022801"/>
    </source>
</evidence>
<evidence type="ECO:0000256" key="3">
    <source>
        <dbReference type="ARBA" id="ARBA00023295"/>
    </source>
</evidence>
<dbReference type="GO" id="GO:0005975">
    <property type="term" value="P:carbohydrate metabolic process"/>
    <property type="evidence" value="ECO:0007669"/>
    <property type="project" value="InterPro"/>
</dbReference>
<reference evidence="5 6" key="1">
    <citation type="submission" date="2020-07" db="EMBL/GenBank/DDBJ databases">
        <title>Sequencing the genomes of 1000 actinobacteria strains.</title>
        <authorList>
            <person name="Klenk H.-P."/>
        </authorList>
    </citation>
    <scope>NUCLEOTIDE SEQUENCE [LARGE SCALE GENOMIC DNA]</scope>
    <source>
        <strain evidence="5 6">DSM 44442</strain>
    </source>
</reference>
<dbReference type="GO" id="GO:0009254">
    <property type="term" value="P:peptidoglycan turnover"/>
    <property type="evidence" value="ECO:0007669"/>
    <property type="project" value="TreeGrafter"/>
</dbReference>
<dbReference type="InterPro" id="IPR050226">
    <property type="entry name" value="NagZ_Beta-hexosaminidase"/>
</dbReference>
<keyword evidence="2 5" id="KW-0378">Hydrolase</keyword>
<dbReference type="InterPro" id="IPR036962">
    <property type="entry name" value="Glyco_hydro_3_N_sf"/>
</dbReference>
<dbReference type="RefSeq" id="WP_179821867.1">
    <property type="nucleotide sequence ID" value="NZ_JACCFS010000001.1"/>
</dbReference>
<feature type="domain" description="Glycoside hydrolase family 3 N-terminal" evidence="4">
    <location>
        <begin position="35"/>
        <end position="323"/>
    </location>
</feature>
<dbReference type="Proteomes" id="UP000572051">
    <property type="component" value="Unassembled WGS sequence"/>
</dbReference>
<dbReference type="PANTHER" id="PTHR30480:SF16">
    <property type="entry name" value="GLYCOSIDE HYDROLASE FAMILY 3 DOMAIN PROTEIN"/>
    <property type="match status" value="1"/>
</dbReference>
<dbReference type="PANTHER" id="PTHR30480">
    <property type="entry name" value="BETA-HEXOSAMINIDASE-RELATED"/>
    <property type="match status" value="1"/>
</dbReference>
<gene>
    <name evidence="5" type="ORF">HNR10_001482</name>
</gene>
<evidence type="ECO:0000313" key="6">
    <source>
        <dbReference type="Proteomes" id="UP000572051"/>
    </source>
</evidence>
<evidence type="ECO:0000313" key="5">
    <source>
        <dbReference type="EMBL" id="NYJ33601.1"/>
    </source>
</evidence>
<accession>A0A7Z0J932</accession>
<dbReference type="SUPFAM" id="SSF51445">
    <property type="entry name" value="(Trans)glycosidases"/>
    <property type="match status" value="1"/>
</dbReference>
<dbReference type="PROSITE" id="PS00775">
    <property type="entry name" value="GLYCOSYL_HYDROL_F3"/>
    <property type="match status" value="1"/>
</dbReference>
<evidence type="ECO:0000259" key="4">
    <source>
        <dbReference type="Pfam" id="PF00933"/>
    </source>
</evidence>
<dbReference type="AlphaFoldDB" id="A0A7Z0J932"/>
<proteinExistence type="inferred from homology"/>
<dbReference type="Pfam" id="PF00933">
    <property type="entry name" value="Glyco_hydro_3"/>
    <property type="match status" value="1"/>
</dbReference>
<evidence type="ECO:0000256" key="1">
    <source>
        <dbReference type="ARBA" id="ARBA00005336"/>
    </source>
</evidence>
<sequence length="492" mass="51118">MSNDPTLARLANATLLVPFESHHAPRWLLEGLADGIAGVCLFHNNLDGSEQVTALNARLAEAADTPLVSLDEEGGDVTRIGQAQGSDYPGNAALGAVDDTDLTRLTHRSLGGRLAALGFNMDLAPSVDVNVADDNPVIGTRSFGADADLVARHAAAAVRGLQEAGVVACAKHFPGHGATSQDSHHVLPRVEADLDLLHRRELAPFRAAVEAGVRTILTAHIEMPALGGDGPATLTPSILNGLLRDELGFTGVVMSDAMDMHGVSGRIGIPEASVRAVAAGCDLLCLGRFVYADQIERVRAALIDAVREGRLSGERLEEAAERTSALRSWIRGTADRRTAAAETDGIGLAGARRAARVDGELPALADPFVVEVDAPAGMAVGEVPWGLSGWFPDVRRVSPDAAGADRLAAEAAGRDLVVVVRDAHRYPGAQELVSRLLAAHPAAVVVEMGLPIWRPDCGAYVSTYGAAHVNARSAAELLGAGGTVGAAAPPRT</sequence>
<dbReference type="InterPro" id="IPR017853">
    <property type="entry name" value="GH"/>
</dbReference>
<comment type="similarity">
    <text evidence="1">Belongs to the glycosyl hydrolase 3 family.</text>
</comment>
<protein>
    <submittedName>
        <fullName evidence="5">Beta-N-acetylhexosaminidase</fullName>
        <ecNumber evidence="5">3.2.1.52</ecNumber>
    </submittedName>
</protein>
<dbReference type="Gene3D" id="3.20.20.300">
    <property type="entry name" value="Glycoside hydrolase, family 3, N-terminal domain"/>
    <property type="match status" value="1"/>
</dbReference>
<dbReference type="PRINTS" id="PR00133">
    <property type="entry name" value="GLHYDRLASE3"/>
</dbReference>